<name>A0A139ALQ9_GONPJ</name>
<accession>A0A139ALQ9</accession>
<evidence type="ECO:0000313" key="2">
    <source>
        <dbReference type="EMBL" id="KXS17375.1"/>
    </source>
</evidence>
<feature type="region of interest" description="Disordered" evidence="1">
    <location>
        <begin position="1"/>
        <end position="27"/>
    </location>
</feature>
<dbReference type="AlphaFoldDB" id="A0A139ALQ9"/>
<gene>
    <name evidence="2" type="ORF">M427DRAFT_260271</name>
</gene>
<dbReference type="EMBL" id="KQ965747">
    <property type="protein sequence ID" value="KXS17375.1"/>
    <property type="molecule type" value="Genomic_DNA"/>
</dbReference>
<sequence>MFASPSTIQEGSLMGKRFGQKGGGGGTARWCRVQACVDFTFQLLFSTPTTRRPRISLPALCERDIHRSGPPCPPPPEQAHVCGVCRPSRRACPAPLPRRWSSKLPPSPSHTAAAPNP</sequence>
<dbReference type="Proteomes" id="UP000070544">
    <property type="component" value="Unassembled WGS sequence"/>
</dbReference>
<feature type="compositionally biased region" description="Polar residues" evidence="1">
    <location>
        <begin position="1"/>
        <end position="10"/>
    </location>
</feature>
<keyword evidence="3" id="KW-1185">Reference proteome</keyword>
<reference evidence="2 3" key="1">
    <citation type="journal article" date="2015" name="Genome Biol. Evol.">
        <title>Phylogenomic analyses indicate that early fungi evolved digesting cell walls of algal ancestors of land plants.</title>
        <authorList>
            <person name="Chang Y."/>
            <person name="Wang S."/>
            <person name="Sekimoto S."/>
            <person name="Aerts A.L."/>
            <person name="Choi C."/>
            <person name="Clum A."/>
            <person name="LaButti K.M."/>
            <person name="Lindquist E.A."/>
            <person name="Yee Ngan C."/>
            <person name="Ohm R.A."/>
            <person name="Salamov A.A."/>
            <person name="Grigoriev I.V."/>
            <person name="Spatafora J.W."/>
            <person name="Berbee M.L."/>
        </authorList>
    </citation>
    <scope>NUCLEOTIDE SEQUENCE [LARGE SCALE GENOMIC DNA]</scope>
    <source>
        <strain evidence="2 3">JEL478</strain>
    </source>
</reference>
<organism evidence="2 3">
    <name type="scientific">Gonapodya prolifera (strain JEL478)</name>
    <name type="common">Monoblepharis prolifera</name>
    <dbReference type="NCBI Taxonomy" id="1344416"/>
    <lineage>
        <taxon>Eukaryota</taxon>
        <taxon>Fungi</taxon>
        <taxon>Fungi incertae sedis</taxon>
        <taxon>Chytridiomycota</taxon>
        <taxon>Chytridiomycota incertae sedis</taxon>
        <taxon>Monoblepharidomycetes</taxon>
        <taxon>Monoblepharidales</taxon>
        <taxon>Gonapodyaceae</taxon>
        <taxon>Gonapodya</taxon>
    </lineage>
</organism>
<evidence type="ECO:0000256" key="1">
    <source>
        <dbReference type="SAM" id="MobiDB-lite"/>
    </source>
</evidence>
<feature type="region of interest" description="Disordered" evidence="1">
    <location>
        <begin position="96"/>
        <end position="117"/>
    </location>
</feature>
<protein>
    <submittedName>
        <fullName evidence="2">Uncharacterized protein</fullName>
    </submittedName>
</protein>
<evidence type="ECO:0000313" key="3">
    <source>
        <dbReference type="Proteomes" id="UP000070544"/>
    </source>
</evidence>
<proteinExistence type="predicted"/>